<dbReference type="EMBL" id="CP001324">
    <property type="protein sequence ID" value="ACO61996.1"/>
    <property type="molecule type" value="Genomic_DNA"/>
</dbReference>
<organism evidence="4 5">
    <name type="scientific">Micromonas commoda (strain RCC299 / NOUM17 / CCMP2709)</name>
    <name type="common">Picoplanktonic green alga</name>
    <dbReference type="NCBI Taxonomy" id="296587"/>
    <lineage>
        <taxon>Eukaryota</taxon>
        <taxon>Viridiplantae</taxon>
        <taxon>Chlorophyta</taxon>
        <taxon>Mamiellophyceae</taxon>
        <taxon>Mamiellales</taxon>
        <taxon>Mamiellaceae</taxon>
        <taxon>Micromonas</taxon>
    </lineage>
</organism>
<feature type="compositionally biased region" description="Acidic residues" evidence="1">
    <location>
        <begin position="82"/>
        <end position="96"/>
    </location>
</feature>
<evidence type="ECO:0000259" key="3">
    <source>
        <dbReference type="Pfam" id="PF23581"/>
    </source>
</evidence>
<dbReference type="InterPro" id="IPR055559">
    <property type="entry name" value="CYPRO4_DUF7135"/>
</dbReference>
<feature type="region of interest" description="Disordered" evidence="1">
    <location>
        <begin position="62"/>
        <end position="107"/>
    </location>
</feature>
<dbReference type="RefSeq" id="XP_002500738.1">
    <property type="nucleotide sequence ID" value="XM_002500692.1"/>
</dbReference>
<dbReference type="Pfam" id="PF08553">
    <property type="entry name" value="VID27"/>
    <property type="match status" value="1"/>
</dbReference>
<dbReference type="InterPro" id="IPR040458">
    <property type="entry name" value="Vid27"/>
</dbReference>
<dbReference type="OMA" id="YGMEATE"/>
<dbReference type="InterPro" id="IPR036322">
    <property type="entry name" value="WD40_repeat_dom_sf"/>
</dbReference>
<dbReference type="Gene3D" id="2.130.10.10">
    <property type="entry name" value="YVTN repeat-like/Quinoprotein amine dehydrogenase"/>
    <property type="match status" value="1"/>
</dbReference>
<feature type="compositionally biased region" description="Basic and acidic residues" evidence="1">
    <location>
        <begin position="62"/>
        <end position="78"/>
    </location>
</feature>
<dbReference type="OrthoDB" id="10251113at2759"/>
<dbReference type="GeneID" id="8242355"/>
<dbReference type="AlphaFoldDB" id="C1E2Y4"/>
<evidence type="ECO:0000256" key="1">
    <source>
        <dbReference type="SAM" id="MobiDB-lite"/>
    </source>
</evidence>
<dbReference type="FunCoup" id="C1E2Y4">
    <property type="interactions" value="727"/>
</dbReference>
<dbReference type="KEGG" id="mis:MICPUN_79766"/>
<feature type="non-terminal residue" evidence="4">
    <location>
        <position position="1"/>
    </location>
</feature>
<protein>
    <submittedName>
        <fullName evidence="4">Uncharacterized protein</fullName>
    </submittedName>
</protein>
<evidence type="ECO:0000313" key="4">
    <source>
        <dbReference type="EMBL" id="ACO61996.1"/>
    </source>
</evidence>
<dbReference type="InterPro" id="IPR015943">
    <property type="entry name" value="WD40/YVTN_repeat-like_dom_sf"/>
</dbReference>
<dbReference type="PANTHER" id="PTHR31913:SF0">
    <property type="entry name" value="VACUOLAR IMPORT AND DEGRADATION PROTEIN 27"/>
    <property type="match status" value="1"/>
</dbReference>
<gene>
    <name evidence="4" type="ORF">MICPUN_79766</name>
</gene>
<dbReference type="GO" id="GO:0005737">
    <property type="term" value="C:cytoplasm"/>
    <property type="evidence" value="ECO:0007669"/>
    <property type="project" value="TreeGrafter"/>
</dbReference>
<dbReference type="Proteomes" id="UP000002009">
    <property type="component" value="Chromosome 3"/>
</dbReference>
<sequence length="469" mass="51070">RRVDFFAPGSGVYAVRFHSNEGFAAFTEAYRDALFENTHGMRASDDNKEKVYGVGMSAWAQGEDHPDAVWDPTDERPPGDAADADADAMEEDDYEDESKGHHTASGEDVLDMKMGALDNSFLVRGNAVDVFRNQAGGALRDANVRVSLKDADGAFITPTKGILADAEQSMLLLSPETGRRDKIYQMDLERECVVSAWGCNKDGVDVPMTDIVTDSKSSQMEAGRGTFLGLDDNRLVRWDMRMEGGIAQTLASPTLGYADGHDFARGTKFRCMATTGDGCIAVGSEDGKIRLYSDKSMRQAKTSFPGLGAPITAIDVTHDGKWILATTDTCLVLLHTCVRDAKSGDLTTGFKTRAGERIPAPRLLKLKPEDAAKAKGAPLVKGKFTWVTEQGKQERWIVASCGTYSILFNFRRVKAATAPERRLLEYTDYNVVAKDAQIAESTFVHEKFTGNDTHLVIATTKGDVFCAGG</sequence>
<dbReference type="eggNOG" id="KOG2395">
    <property type="taxonomic scope" value="Eukaryota"/>
</dbReference>
<evidence type="ECO:0000313" key="5">
    <source>
        <dbReference type="Proteomes" id="UP000002009"/>
    </source>
</evidence>
<proteinExistence type="predicted"/>
<dbReference type="InterPro" id="IPR013863">
    <property type="entry name" value="VID27_C"/>
</dbReference>
<dbReference type="InParanoid" id="C1E2Y4"/>
<feature type="domain" description="Vacuolar import/degradation Vid27 C-terminal" evidence="2">
    <location>
        <begin position="118"/>
        <end position="435"/>
    </location>
</feature>
<dbReference type="PANTHER" id="PTHR31913">
    <property type="entry name" value="VACUOLAR IMPORT AND DEGRADATION PROTEIN 27"/>
    <property type="match status" value="1"/>
</dbReference>
<accession>C1E2Y4</accession>
<evidence type="ECO:0000259" key="2">
    <source>
        <dbReference type="Pfam" id="PF08553"/>
    </source>
</evidence>
<dbReference type="GO" id="GO:0005634">
    <property type="term" value="C:nucleus"/>
    <property type="evidence" value="ECO:0007669"/>
    <property type="project" value="TreeGrafter"/>
</dbReference>
<reference evidence="4 5" key="1">
    <citation type="journal article" date="2009" name="Science">
        <title>Green evolution and dynamic adaptations revealed by genomes of the marine picoeukaryotes Micromonas.</title>
        <authorList>
            <person name="Worden A.Z."/>
            <person name="Lee J.H."/>
            <person name="Mock T."/>
            <person name="Rouze P."/>
            <person name="Simmons M.P."/>
            <person name="Aerts A.L."/>
            <person name="Allen A.E."/>
            <person name="Cuvelier M.L."/>
            <person name="Derelle E."/>
            <person name="Everett M.V."/>
            <person name="Foulon E."/>
            <person name="Grimwood J."/>
            <person name="Gundlach H."/>
            <person name="Henrissat B."/>
            <person name="Napoli C."/>
            <person name="McDonald S.M."/>
            <person name="Parker M.S."/>
            <person name="Rombauts S."/>
            <person name="Salamov A."/>
            <person name="Von Dassow P."/>
            <person name="Badger J.H."/>
            <person name="Coutinho P.M."/>
            <person name="Demir E."/>
            <person name="Dubchak I."/>
            <person name="Gentemann C."/>
            <person name="Eikrem W."/>
            <person name="Gready J.E."/>
            <person name="John U."/>
            <person name="Lanier W."/>
            <person name="Lindquist E.A."/>
            <person name="Lucas S."/>
            <person name="Mayer K.F."/>
            <person name="Moreau H."/>
            <person name="Not F."/>
            <person name="Otillar R."/>
            <person name="Panaud O."/>
            <person name="Pangilinan J."/>
            <person name="Paulsen I."/>
            <person name="Piegu B."/>
            <person name="Poliakov A."/>
            <person name="Robbens S."/>
            <person name="Schmutz J."/>
            <person name="Toulza E."/>
            <person name="Wyss T."/>
            <person name="Zelensky A."/>
            <person name="Zhou K."/>
            <person name="Armbrust E.V."/>
            <person name="Bhattacharya D."/>
            <person name="Goodenough U.W."/>
            <person name="Van de Peer Y."/>
            <person name="Grigoriev I.V."/>
        </authorList>
    </citation>
    <scope>NUCLEOTIDE SEQUENCE [LARGE SCALE GENOMIC DNA]</scope>
    <source>
        <strain evidence="5">RCC299 / NOUM17</strain>
    </source>
</reference>
<feature type="domain" description="DUF7135" evidence="3">
    <location>
        <begin position="1"/>
        <end position="53"/>
    </location>
</feature>
<name>C1E2Y4_MICCC</name>
<keyword evidence="5" id="KW-1185">Reference proteome</keyword>
<dbReference type="SUPFAM" id="SSF50978">
    <property type="entry name" value="WD40 repeat-like"/>
    <property type="match status" value="1"/>
</dbReference>
<dbReference type="Pfam" id="PF23581">
    <property type="entry name" value="DUF7135"/>
    <property type="match status" value="1"/>
</dbReference>